<proteinExistence type="predicted"/>
<dbReference type="Pfam" id="PF00172">
    <property type="entry name" value="Zn_clus"/>
    <property type="match status" value="1"/>
</dbReference>
<protein>
    <recommendedName>
        <fullName evidence="5">Zn(2)-C6 fungal-type domain-containing protein</fullName>
    </recommendedName>
</protein>
<dbReference type="GO" id="GO:0005634">
    <property type="term" value="C:nucleus"/>
    <property type="evidence" value="ECO:0007669"/>
    <property type="project" value="UniProtKB-SubCell"/>
</dbReference>
<name>A0AA39GJH2_SARSR</name>
<evidence type="ECO:0000259" key="5">
    <source>
        <dbReference type="PROSITE" id="PS50048"/>
    </source>
</evidence>
<feature type="domain" description="Zn(2)-C6 fungal-type" evidence="5">
    <location>
        <begin position="41"/>
        <end position="70"/>
    </location>
</feature>
<dbReference type="EMBL" id="JAPDFR010000003">
    <property type="protein sequence ID" value="KAK0388510.1"/>
    <property type="molecule type" value="Genomic_DNA"/>
</dbReference>
<dbReference type="InterPro" id="IPR050613">
    <property type="entry name" value="Sec_Metabolite_Reg"/>
</dbReference>
<dbReference type="InterPro" id="IPR001138">
    <property type="entry name" value="Zn2Cys6_DnaBD"/>
</dbReference>
<dbReference type="SUPFAM" id="SSF57701">
    <property type="entry name" value="Zn2/Cys6 DNA-binding domain"/>
    <property type="match status" value="1"/>
</dbReference>
<dbReference type="PANTHER" id="PTHR31001:SF45">
    <property type="entry name" value="ZN(II)2CYS6 TRANSCRIPTION FACTOR (EUROFUNG)"/>
    <property type="match status" value="1"/>
</dbReference>
<accession>A0AA39GJH2</accession>
<dbReference type="CDD" id="cd00067">
    <property type="entry name" value="GAL4"/>
    <property type="match status" value="1"/>
</dbReference>
<dbReference type="GO" id="GO:0008270">
    <property type="term" value="F:zinc ion binding"/>
    <property type="evidence" value="ECO:0007669"/>
    <property type="project" value="InterPro"/>
</dbReference>
<dbReference type="PANTHER" id="PTHR31001">
    <property type="entry name" value="UNCHARACTERIZED TRANSCRIPTIONAL REGULATORY PROTEIN"/>
    <property type="match status" value="1"/>
</dbReference>
<feature type="compositionally biased region" description="Polar residues" evidence="4">
    <location>
        <begin position="1"/>
        <end position="13"/>
    </location>
</feature>
<dbReference type="InterPro" id="IPR007219">
    <property type="entry name" value="XnlR_reg_dom"/>
</dbReference>
<comment type="subcellular location">
    <subcellularLocation>
        <location evidence="1">Nucleus</location>
    </subcellularLocation>
</comment>
<dbReference type="GO" id="GO:0006351">
    <property type="term" value="P:DNA-templated transcription"/>
    <property type="evidence" value="ECO:0007669"/>
    <property type="project" value="InterPro"/>
</dbReference>
<dbReference type="Gene3D" id="4.10.240.10">
    <property type="entry name" value="Zn(2)-C6 fungal-type DNA-binding domain"/>
    <property type="match status" value="1"/>
</dbReference>
<evidence type="ECO:0000256" key="1">
    <source>
        <dbReference type="ARBA" id="ARBA00004123"/>
    </source>
</evidence>
<feature type="region of interest" description="Disordered" evidence="4">
    <location>
        <begin position="770"/>
        <end position="797"/>
    </location>
</feature>
<keyword evidence="7" id="KW-1185">Reference proteome</keyword>
<keyword evidence="3" id="KW-0539">Nucleus</keyword>
<organism evidence="6 7">
    <name type="scientific">Sarocladium strictum</name>
    <name type="common">Black bundle disease fungus</name>
    <name type="synonym">Acremonium strictum</name>
    <dbReference type="NCBI Taxonomy" id="5046"/>
    <lineage>
        <taxon>Eukaryota</taxon>
        <taxon>Fungi</taxon>
        <taxon>Dikarya</taxon>
        <taxon>Ascomycota</taxon>
        <taxon>Pezizomycotina</taxon>
        <taxon>Sordariomycetes</taxon>
        <taxon>Hypocreomycetidae</taxon>
        <taxon>Hypocreales</taxon>
        <taxon>Sarocladiaceae</taxon>
        <taxon>Sarocladium</taxon>
    </lineage>
</organism>
<feature type="compositionally biased region" description="Gly residues" evidence="4">
    <location>
        <begin position="770"/>
        <end position="781"/>
    </location>
</feature>
<dbReference type="SMART" id="SM00066">
    <property type="entry name" value="GAL4"/>
    <property type="match status" value="1"/>
</dbReference>
<dbReference type="Pfam" id="PF04082">
    <property type="entry name" value="Fungal_trans"/>
    <property type="match status" value="1"/>
</dbReference>
<evidence type="ECO:0000313" key="7">
    <source>
        <dbReference type="Proteomes" id="UP001175261"/>
    </source>
</evidence>
<evidence type="ECO:0000256" key="2">
    <source>
        <dbReference type="ARBA" id="ARBA00022723"/>
    </source>
</evidence>
<comment type="caution">
    <text evidence="6">The sequence shown here is derived from an EMBL/GenBank/DDBJ whole genome shotgun (WGS) entry which is preliminary data.</text>
</comment>
<dbReference type="Proteomes" id="UP001175261">
    <property type="component" value="Unassembled WGS sequence"/>
</dbReference>
<dbReference type="SMART" id="SM00906">
    <property type="entry name" value="Fungal_trans"/>
    <property type="match status" value="1"/>
</dbReference>
<dbReference type="GO" id="GO:0000981">
    <property type="term" value="F:DNA-binding transcription factor activity, RNA polymerase II-specific"/>
    <property type="evidence" value="ECO:0007669"/>
    <property type="project" value="InterPro"/>
</dbReference>
<feature type="region of interest" description="Disordered" evidence="4">
    <location>
        <begin position="1"/>
        <end position="25"/>
    </location>
</feature>
<dbReference type="PROSITE" id="PS50048">
    <property type="entry name" value="ZN2_CY6_FUNGAL_2"/>
    <property type="match status" value="1"/>
</dbReference>
<reference evidence="6" key="1">
    <citation type="submission" date="2022-10" db="EMBL/GenBank/DDBJ databases">
        <title>Determination and structural analysis of whole genome sequence of Sarocladium strictum F4-1.</title>
        <authorList>
            <person name="Hu L."/>
            <person name="Jiang Y."/>
        </authorList>
    </citation>
    <scope>NUCLEOTIDE SEQUENCE</scope>
    <source>
        <strain evidence="6">F4-1</strain>
    </source>
</reference>
<keyword evidence="2" id="KW-0479">Metal-binding</keyword>
<evidence type="ECO:0000256" key="4">
    <source>
        <dbReference type="SAM" id="MobiDB-lite"/>
    </source>
</evidence>
<dbReference type="GO" id="GO:0003677">
    <property type="term" value="F:DNA binding"/>
    <property type="evidence" value="ECO:0007669"/>
    <property type="project" value="InterPro"/>
</dbReference>
<feature type="region of interest" description="Disordered" evidence="4">
    <location>
        <begin position="664"/>
        <end position="697"/>
    </location>
</feature>
<evidence type="ECO:0000256" key="3">
    <source>
        <dbReference type="ARBA" id="ARBA00023242"/>
    </source>
</evidence>
<feature type="region of interest" description="Disordered" evidence="4">
    <location>
        <begin position="134"/>
        <end position="154"/>
    </location>
</feature>
<evidence type="ECO:0000313" key="6">
    <source>
        <dbReference type="EMBL" id="KAK0388510.1"/>
    </source>
</evidence>
<sequence length="797" mass="88101">MISDASPASTTSRGPHARGQYQQQTQAQADAAALKLTRGTSCVLCQQRKVRCDKNKPCANCVKAKVECRVVPPQPPRRRKKRLQERDLIDRLKKYENLLTEHGVEFESIGQDIRTAADVNQTEDVEDLENDFEGLRTSPSATSEQLLHDSSEEEAEGPLIHRAYDRMFGNQDGFPFIIGGAPNPVTHLHPNPIHIFQLWQIYIDNINPLLKITHIPTVQPQVLQAASQLEKAPNNIEALMFGIYLMAITSLEDADVQARFQAPKKVLVGRYTAAVQQALINASFMRVNDSLVLQAFVLYLFAVRWFTDPRQVFCLIGIAVRIAERMGLHRDPGGHGLPPFEVEQRRRLWWTLVGYDRRLGEMTGSTVTALSSGGDCKPPLNVNDSDLHTEGRDMPTPHNGPTEMLFALTRAEIAMAVASNSNRDSHKIVPKEAQVGTPNSKSGANQPAMIHLAGQDSPPYTLEGFCAHIEGTYLQHCDPKIPLHFFTLTMTRQHLCKMRIIGFLVRMHDAEAMPLKEIERDSLFLQATQMIEYDNVVQSSESLQPFKWYSMHYFPFPAYMFLVQELRERSTGPMVERAWDAITANHELRGLLNNLHNPMHMAFGNLFVKSWDAYESAQRNTGKHVSAPHFINVLRERSEKRRQARAENREEPVVAKPVELPRPSMAQSMPVAASSDTAAMMTPPQAQSQHGTENGDDNDMDWSYLVAGYNDVANYHNFGNYGSGFGPPPMGPTGANMPGMGPGMGPGIGPGMGGGMGGMGPMGAMGHMGMGPGGPGGPGGRGRGDPGAMMDSHQFGR</sequence>
<gene>
    <name evidence="6" type="ORF">NLU13_4753</name>
</gene>
<dbReference type="AlphaFoldDB" id="A0AA39GJH2"/>
<dbReference type="InterPro" id="IPR036864">
    <property type="entry name" value="Zn2-C6_fun-type_DNA-bd_sf"/>
</dbReference>
<dbReference type="CDD" id="cd12148">
    <property type="entry name" value="fungal_TF_MHR"/>
    <property type="match status" value="1"/>
</dbReference>